<evidence type="ECO:0000313" key="1">
    <source>
        <dbReference type="EMBL" id="KAF5829894.1"/>
    </source>
</evidence>
<proteinExistence type="predicted"/>
<comment type="caution">
    <text evidence="1">The sequence shown here is derived from an EMBL/GenBank/DDBJ whole genome shotgun (WGS) entry which is preliminary data.</text>
</comment>
<organism evidence="1 2">
    <name type="scientific">Dunaliella salina</name>
    <name type="common">Green alga</name>
    <name type="synonym">Protococcus salinus</name>
    <dbReference type="NCBI Taxonomy" id="3046"/>
    <lineage>
        <taxon>Eukaryota</taxon>
        <taxon>Viridiplantae</taxon>
        <taxon>Chlorophyta</taxon>
        <taxon>core chlorophytes</taxon>
        <taxon>Chlorophyceae</taxon>
        <taxon>CS clade</taxon>
        <taxon>Chlamydomonadales</taxon>
        <taxon>Dunaliellaceae</taxon>
        <taxon>Dunaliella</taxon>
    </lineage>
</organism>
<dbReference type="Proteomes" id="UP000815325">
    <property type="component" value="Unassembled WGS sequence"/>
</dbReference>
<evidence type="ECO:0008006" key="3">
    <source>
        <dbReference type="Google" id="ProtNLM"/>
    </source>
</evidence>
<evidence type="ECO:0000313" key="2">
    <source>
        <dbReference type="Proteomes" id="UP000815325"/>
    </source>
</evidence>
<keyword evidence="2" id="KW-1185">Reference proteome</keyword>
<dbReference type="EMBL" id="MU070103">
    <property type="protein sequence ID" value="KAF5829894.1"/>
    <property type="molecule type" value="Genomic_DNA"/>
</dbReference>
<accession>A0ABQ7G5L4</accession>
<name>A0ABQ7G5L4_DUNSA</name>
<reference evidence="1" key="1">
    <citation type="submission" date="2017-08" db="EMBL/GenBank/DDBJ databases">
        <authorList>
            <person name="Polle J.E."/>
            <person name="Barry K."/>
            <person name="Cushman J."/>
            <person name="Schmutz J."/>
            <person name="Tran D."/>
            <person name="Hathwaick L.T."/>
            <person name="Yim W.C."/>
            <person name="Jenkins J."/>
            <person name="Mckie-Krisberg Z.M."/>
            <person name="Prochnik S."/>
            <person name="Lindquist E."/>
            <person name="Dockter R.B."/>
            <person name="Adam C."/>
            <person name="Molina H."/>
            <person name="Bunkerborg J."/>
            <person name="Jin E."/>
            <person name="Buchheim M."/>
            <person name="Magnuson J."/>
        </authorList>
    </citation>
    <scope>NUCLEOTIDE SEQUENCE</scope>
    <source>
        <strain evidence="1">CCAP 19/18</strain>
    </source>
</reference>
<gene>
    <name evidence="1" type="ORF">DUNSADRAFT_15337</name>
</gene>
<protein>
    <recommendedName>
        <fullName evidence="3">Encoded protein</fullName>
    </recommendedName>
</protein>
<sequence>MHAKALVPIPANRQQPHGLTPCQCMCKRCSLHKEEVRSCRPNSASLFTQGQSQNNAWHSFLQSLEC</sequence>